<evidence type="ECO:0000256" key="4">
    <source>
        <dbReference type="ARBA" id="ARBA00022801"/>
    </source>
</evidence>
<dbReference type="EMBL" id="JYON01000048">
    <property type="protein sequence ID" value="KJH69384.1"/>
    <property type="molecule type" value="Genomic_DNA"/>
</dbReference>
<dbReference type="OrthoDB" id="501302at2"/>
<protein>
    <recommendedName>
        <fullName evidence="3">beta-fructofuranosidase</fullName>
        <ecNumber evidence="3">3.2.1.26</ecNumber>
    </recommendedName>
</protein>
<dbReference type="SUPFAM" id="SSF48208">
    <property type="entry name" value="Six-hairpin glycosidases"/>
    <property type="match status" value="1"/>
</dbReference>
<dbReference type="GO" id="GO:0033926">
    <property type="term" value="F:endo-alpha-N-acetylgalactosaminidase activity"/>
    <property type="evidence" value="ECO:0007669"/>
    <property type="project" value="InterPro"/>
</dbReference>
<evidence type="ECO:0000256" key="6">
    <source>
        <dbReference type="ARBA" id="ARBA00023295"/>
    </source>
</evidence>
<evidence type="ECO:0000256" key="3">
    <source>
        <dbReference type="ARBA" id="ARBA00012758"/>
    </source>
</evidence>
<evidence type="ECO:0000313" key="7">
    <source>
        <dbReference type="EMBL" id="KJH69384.1"/>
    </source>
</evidence>
<evidence type="ECO:0000256" key="2">
    <source>
        <dbReference type="ARBA" id="ARBA00007671"/>
    </source>
</evidence>
<organism evidence="7 8">
    <name type="scientific">Aliterella atlantica CENA595</name>
    <dbReference type="NCBI Taxonomy" id="1618023"/>
    <lineage>
        <taxon>Bacteria</taxon>
        <taxon>Bacillati</taxon>
        <taxon>Cyanobacteriota</taxon>
        <taxon>Cyanophyceae</taxon>
        <taxon>Chroococcidiopsidales</taxon>
        <taxon>Aliterellaceae</taxon>
        <taxon>Aliterella</taxon>
    </lineage>
</organism>
<dbReference type="InterPro" id="IPR008928">
    <property type="entry name" value="6-hairpin_glycosidase_sf"/>
</dbReference>
<accession>A0A0D8ZLS2</accession>
<keyword evidence="8" id="KW-1185">Reference proteome</keyword>
<sequence length="457" mass="52147">MIAEAWQALEKSIFYMDGKPVGTVAAHDPELDALNYDQCFVRDFVPSALAFLMKGEAEIVRNFLQTTLTLQSHDPHMDCFQPGAGLMPASFKVEFIDGKEILTGDFGEYAIARVPPVDSSLWWLILLRAYVKATGDLAFARQSEFQQGIKLILDLCLIPRFEMYPTMLVPDGAFMIDRRMGVYGYPLEIQVLFYGALRSAQELLIPENGGKQYLYDVKQRIATLGYHVREYYWLDLQRLNEIYRYKEEEFGKEVANKFNIYSESIPLWLTEWLPETGGYLAGNLGPGRIDFRFFALGNLMAILVSLASEKESQQIMDLFAHRWHDLIGYMPVKICFPAVEGLEWRIVTGCDPKNIPWSYHNGGNWPVLLWMFAAAAQKSGRKELAEKAIAIAQQRLSVDKWAEYYDSKNGRLIGKEARTLQTWTIAGFLVAQQLMDNPAYLELISFEENAEQIKCAV</sequence>
<evidence type="ECO:0000256" key="1">
    <source>
        <dbReference type="ARBA" id="ARBA00000094"/>
    </source>
</evidence>
<gene>
    <name evidence="7" type="ORF">UH38_24240</name>
</gene>
<dbReference type="GO" id="GO:0005987">
    <property type="term" value="P:sucrose catabolic process"/>
    <property type="evidence" value="ECO:0007669"/>
    <property type="project" value="TreeGrafter"/>
</dbReference>
<evidence type="ECO:0000313" key="8">
    <source>
        <dbReference type="Proteomes" id="UP000032452"/>
    </source>
</evidence>
<dbReference type="Proteomes" id="UP000032452">
    <property type="component" value="Unassembled WGS sequence"/>
</dbReference>
<keyword evidence="5" id="KW-0119">Carbohydrate metabolism</keyword>
<dbReference type="PANTHER" id="PTHR31916">
    <property type="match status" value="1"/>
</dbReference>
<dbReference type="GO" id="GO:0004575">
    <property type="term" value="F:sucrose alpha-glucosidase activity"/>
    <property type="evidence" value="ECO:0007669"/>
    <property type="project" value="TreeGrafter"/>
</dbReference>
<dbReference type="PANTHER" id="PTHR31916:SF28">
    <property type="entry name" value="NEUTRAL_ALKALINE INVERTASE 3, CHLOROPLASTIC"/>
    <property type="match status" value="1"/>
</dbReference>
<dbReference type="EC" id="3.2.1.26" evidence="3"/>
<keyword evidence="6" id="KW-0326">Glycosidase</keyword>
<comment type="caution">
    <text evidence="7">The sequence shown here is derived from an EMBL/GenBank/DDBJ whole genome shotgun (WGS) entry which is preliminary data.</text>
</comment>
<dbReference type="Pfam" id="PF12899">
    <property type="entry name" value="Glyco_hydro_100"/>
    <property type="match status" value="1"/>
</dbReference>
<proteinExistence type="inferred from homology"/>
<comment type="catalytic activity">
    <reaction evidence="1">
        <text>Hydrolysis of terminal non-reducing beta-D-fructofuranoside residues in beta-D-fructofuranosides.</text>
        <dbReference type="EC" id="3.2.1.26"/>
    </reaction>
</comment>
<dbReference type="STRING" id="1618023.UH38_24240"/>
<evidence type="ECO:0000256" key="5">
    <source>
        <dbReference type="ARBA" id="ARBA00023277"/>
    </source>
</evidence>
<name>A0A0D8ZLS2_9CYAN</name>
<dbReference type="AlphaFoldDB" id="A0A0D8ZLS2"/>
<keyword evidence="4" id="KW-0378">Hydrolase</keyword>
<dbReference type="Gene3D" id="1.50.10.10">
    <property type="match status" value="1"/>
</dbReference>
<dbReference type="PATRIC" id="fig|1618023.3.peg.1025"/>
<dbReference type="InterPro" id="IPR012341">
    <property type="entry name" value="6hp_glycosidase-like_sf"/>
</dbReference>
<dbReference type="InterPro" id="IPR024746">
    <property type="entry name" value="Glyco_hydro_100"/>
</dbReference>
<reference evidence="7 8" key="1">
    <citation type="submission" date="2015-02" db="EMBL/GenBank/DDBJ databases">
        <title>Draft genome of a novel marine cyanobacterium (Chroococcales) isolated from South Atlantic Ocean.</title>
        <authorList>
            <person name="Rigonato J."/>
            <person name="Alvarenga D.O."/>
            <person name="Branco L.H."/>
            <person name="Varani A.M."/>
            <person name="Brandini F.P."/>
            <person name="Fiore M.F."/>
        </authorList>
    </citation>
    <scope>NUCLEOTIDE SEQUENCE [LARGE SCALE GENOMIC DNA]</scope>
    <source>
        <strain evidence="7 8">CENA595</strain>
    </source>
</reference>
<comment type="similarity">
    <text evidence="2">Belongs to the glycosyl hydrolase 100 family.</text>
</comment>